<protein>
    <recommendedName>
        <fullName evidence="4">DUF4848 domain-containing protein</fullName>
    </recommendedName>
</protein>
<name>R9ICS2_9BACT</name>
<evidence type="ECO:0000256" key="1">
    <source>
        <dbReference type="SAM" id="SignalP"/>
    </source>
</evidence>
<organism evidence="2 3">
    <name type="scientific">Phocaeicola sartorii</name>
    <dbReference type="NCBI Taxonomy" id="671267"/>
    <lineage>
        <taxon>Bacteria</taxon>
        <taxon>Pseudomonadati</taxon>
        <taxon>Bacteroidota</taxon>
        <taxon>Bacteroidia</taxon>
        <taxon>Bacteroidales</taxon>
        <taxon>Bacteroidaceae</taxon>
        <taxon>Phocaeicola</taxon>
    </lineage>
</organism>
<dbReference type="AlphaFoldDB" id="R9ICS2"/>
<proteinExistence type="predicted"/>
<dbReference type="OrthoDB" id="9800940at2"/>
<sequence>MKVKHLLVALIVPLACACSNDSLDEVADQSNKPQVVSRSEENMLSFDSEASFQQAVGLLSDMDENEQKSWISSHLGTITSLKDVYDEAMEDAADLDESREAYLAYKDKYENTLYFSSYKDDCGAYLPVSNQTVAMMINTDGNIKIGNEVRNLKDISNYTQLQEAGVAMYDAEKDRNYVESRAVVEHPIIAVQKVGEPIGNNDEYEFDSGWRHENKRKIRLKCGRQVGSIDKNKRVITPRLHIEVSFRKKTWLGWSNYSSKTTTTGKFTGGYVGTINFHKSANSSHDWYQGFNGTFVENIGSKNEKIHYCSYPIVADLSVEFRGMGTVQKYNFTLKEVHYAGA</sequence>
<dbReference type="PROSITE" id="PS51257">
    <property type="entry name" value="PROKAR_LIPOPROTEIN"/>
    <property type="match status" value="1"/>
</dbReference>
<dbReference type="HOGENOM" id="CLU_852169_0_0_10"/>
<dbReference type="GeneID" id="82151753"/>
<dbReference type="RefSeq" id="WP_016274970.1">
    <property type="nucleotide sequence ID" value="NZ_CAJUNV010000021.1"/>
</dbReference>
<dbReference type="Proteomes" id="UP000014200">
    <property type="component" value="Unassembled WGS sequence"/>
</dbReference>
<feature type="signal peptide" evidence="1">
    <location>
        <begin position="1"/>
        <end position="17"/>
    </location>
</feature>
<evidence type="ECO:0008006" key="4">
    <source>
        <dbReference type="Google" id="ProtNLM"/>
    </source>
</evidence>
<keyword evidence="1" id="KW-0732">Signal</keyword>
<gene>
    <name evidence="2" type="ORF">C802_00488</name>
</gene>
<dbReference type="STRING" id="1235788.C802_00488"/>
<dbReference type="PATRIC" id="fig|1235788.3.peg.485"/>
<evidence type="ECO:0000313" key="2">
    <source>
        <dbReference type="EMBL" id="EOS15154.1"/>
    </source>
</evidence>
<feature type="chain" id="PRO_5004483542" description="DUF4848 domain-containing protein" evidence="1">
    <location>
        <begin position="18"/>
        <end position="342"/>
    </location>
</feature>
<reference evidence="2 3" key="1">
    <citation type="submission" date="2013-04" db="EMBL/GenBank/DDBJ databases">
        <title>The Genome Sequence of Bacteroides massiliensis dnLKV3.</title>
        <authorList>
            <consortium name="The Broad Institute Genomics Platform"/>
            <consortium name="The Broad Institute Genome Sequencing Center for Infectious Disease"/>
            <person name="Earl A."/>
            <person name="Xavier R."/>
            <person name="Kuhn K."/>
            <person name="Stappenbeck T."/>
            <person name="Walker B."/>
            <person name="Young S."/>
            <person name="Zeng Q."/>
            <person name="Gargeya S."/>
            <person name="Fitzgerald M."/>
            <person name="Haas B."/>
            <person name="Abouelleil A."/>
            <person name="Allen A.W."/>
            <person name="Alvarado L."/>
            <person name="Arachchi H.M."/>
            <person name="Berlin A.M."/>
            <person name="Chapman S.B."/>
            <person name="Gainer-Dewar J."/>
            <person name="Goldberg J."/>
            <person name="Griggs A."/>
            <person name="Gujja S."/>
            <person name="Hansen M."/>
            <person name="Howarth C."/>
            <person name="Imamovic A."/>
            <person name="Ireland A."/>
            <person name="Larimer J."/>
            <person name="McCowan C."/>
            <person name="Murphy C."/>
            <person name="Pearson M."/>
            <person name="Poon T.W."/>
            <person name="Priest M."/>
            <person name="Roberts A."/>
            <person name="Saif S."/>
            <person name="Shea T."/>
            <person name="Sisk P."/>
            <person name="Sykes S."/>
            <person name="Wortman J."/>
            <person name="Nusbaum C."/>
            <person name="Birren B."/>
        </authorList>
    </citation>
    <scope>NUCLEOTIDE SEQUENCE [LARGE SCALE GENOMIC DNA]</scope>
    <source>
        <strain evidence="3">dnLKV3</strain>
    </source>
</reference>
<keyword evidence="3" id="KW-1185">Reference proteome</keyword>
<accession>R9ICS2</accession>
<dbReference type="InterPro" id="IPR032318">
    <property type="entry name" value="DUF4848"/>
</dbReference>
<comment type="caution">
    <text evidence="2">The sequence shown here is derived from an EMBL/GenBank/DDBJ whole genome shotgun (WGS) entry which is preliminary data.</text>
</comment>
<dbReference type="CDD" id="cd14446">
    <property type="entry name" value="bt3222_like"/>
    <property type="match status" value="1"/>
</dbReference>
<evidence type="ECO:0000313" key="3">
    <source>
        <dbReference type="Proteomes" id="UP000014200"/>
    </source>
</evidence>
<dbReference type="EMBL" id="ASSP01000005">
    <property type="protein sequence ID" value="EOS15154.1"/>
    <property type="molecule type" value="Genomic_DNA"/>
</dbReference>